<organism evidence="1 2">
    <name type="scientific">Luteimonas kalidii</name>
    <dbReference type="NCBI Taxonomy" id="3042025"/>
    <lineage>
        <taxon>Bacteria</taxon>
        <taxon>Pseudomonadati</taxon>
        <taxon>Pseudomonadota</taxon>
        <taxon>Gammaproteobacteria</taxon>
        <taxon>Lysobacterales</taxon>
        <taxon>Lysobacteraceae</taxon>
        <taxon>Luteimonas</taxon>
    </lineage>
</organism>
<accession>A0ABT6JRY7</accession>
<dbReference type="InterPro" id="IPR014988">
    <property type="entry name" value="Uncharacterised_YqcI/YcgG"/>
</dbReference>
<protein>
    <submittedName>
        <fullName evidence="1">Guanitoxin biosynthesis heme-dependent pre-guanitoxin N-hydroxylase GntA</fullName>
    </submittedName>
</protein>
<dbReference type="Proteomes" id="UP001156873">
    <property type="component" value="Unassembled WGS sequence"/>
</dbReference>
<dbReference type="EMBL" id="JARXRO010000014">
    <property type="protein sequence ID" value="MDH5833456.1"/>
    <property type="molecule type" value="Genomic_DNA"/>
</dbReference>
<proteinExistence type="predicted"/>
<reference evidence="1 2" key="1">
    <citation type="submission" date="2023-04" db="EMBL/GenBank/DDBJ databases">
        <title>Luteimonas sp. M1R5S59.</title>
        <authorList>
            <person name="Sun J.-Q."/>
        </authorList>
    </citation>
    <scope>NUCLEOTIDE SEQUENCE [LARGE SCALE GENOMIC DNA]</scope>
    <source>
        <strain evidence="1 2">M1R5S59</strain>
    </source>
</reference>
<keyword evidence="2" id="KW-1185">Reference proteome</keyword>
<dbReference type="NCBIfam" id="NF041366">
    <property type="entry name" value="GntA_guanitoxin"/>
    <property type="match status" value="1"/>
</dbReference>
<dbReference type="PANTHER" id="PTHR40045">
    <property type="entry name" value="YCGG FAMILY PROTEIN"/>
    <property type="match status" value="1"/>
</dbReference>
<dbReference type="Pfam" id="PF08892">
    <property type="entry name" value="YqcI_YcgG"/>
    <property type="match status" value="1"/>
</dbReference>
<evidence type="ECO:0000313" key="2">
    <source>
        <dbReference type="Proteomes" id="UP001156873"/>
    </source>
</evidence>
<gene>
    <name evidence="1" type="primary">gntA</name>
    <name evidence="1" type="ORF">QFW81_05885</name>
</gene>
<dbReference type="PANTHER" id="PTHR40045:SF1">
    <property type="entry name" value="YQCI_YCGG FAMILY PROTEIN"/>
    <property type="match status" value="1"/>
</dbReference>
<name>A0ABT6JRY7_9GAMM</name>
<sequence>MKTLRQQVSADGRGTLSARFLEMIDDPTFPCVGSKAALARDAIEPCEFDRLGSRHNDASLLDALTAFARSIDAAPADDTTVRSFVALFDGPFDADEQRFEAILWSQLQRLHDLDTRRGTPWARDVSRDPDDPRFSLSLAGHPFFVIGLHPGASRIARRFEAPAMVFNSHRQFDRLRADGRYAKMQAATRQRDIALQGSINPNLADFGTAPETRQYSGRRVEADWRCPFHVRRPR</sequence>
<comment type="caution">
    <text evidence="1">The sequence shown here is derived from an EMBL/GenBank/DDBJ whole genome shotgun (WGS) entry which is preliminary data.</text>
</comment>
<dbReference type="RefSeq" id="WP_280577720.1">
    <property type="nucleotide sequence ID" value="NZ_JARXRO010000014.1"/>
</dbReference>
<evidence type="ECO:0000313" key="1">
    <source>
        <dbReference type="EMBL" id="MDH5833456.1"/>
    </source>
</evidence>